<dbReference type="InterPro" id="IPR058245">
    <property type="entry name" value="NreC/VraR/RcsB-like_REC"/>
</dbReference>
<dbReference type="SMART" id="SM00448">
    <property type="entry name" value="REC"/>
    <property type="match status" value="1"/>
</dbReference>
<evidence type="ECO:0000313" key="7">
    <source>
        <dbReference type="Proteomes" id="UP000400924"/>
    </source>
</evidence>
<dbReference type="PROSITE" id="PS00622">
    <property type="entry name" value="HTH_LUXR_1"/>
    <property type="match status" value="1"/>
</dbReference>
<protein>
    <submittedName>
        <fullName evidence="6">Response regulator transcription factor</fullName>
    </submittedName>
</protein>
<dbReference type="SUPFAM" id="SSF46894">
    <property type="entry name" value="C-terminal effector domain of the bipartite response regulators"/>
    <property type="match status" value="1"/>
</dbReference>
<dbReference type="InterPro" id="IPR000792">
    <property type="entry name" value="Tscrpt_reg_LuxR_C"/>
</dbReference>
<dbReference type="Gene3D" id="3.40.50.2300">
    <property type="match status" value="1"/>
</dbReference>
<dbReference type="SUPFAM" id="SSF52172">
    <property type="entry name" value="CheY-like"/>
    <property type="match status" value="1"/>
</dbReference>
<feature type="domain" description="HTH luxR-type" evidence="4">
    <location>
        <begin position="151"/>
        <end position="216"/>
    </location>
</feature>
<keyword evidence="7" id="KW-1185">Reference proteome</keyword>
<evidence type="ECO:0000256" key="2">
    <source>
        <dbReference type="ARBA" id="ARBA00023125"/>
    </source>
</evidence>
<dbReference type="GO" id="GO:0000160">
    <property type="term" value="P:phosphorelay signal transduction system"/>
    <property type="evidence" value="ECO:0007669"/>
    <property type="project" value="InterPro"/>
</dbReference>
<dbReference type="SMART" id="SM00421">
    <property type="entry name" value="HTH_LUXR"/>
    <property type="match status" value="1"/>
</dbReference>
<dbReference type="GO" id="GO:0006355">
    <property type="term" value="P:regulation of DNA-templated transcription"/>
    <property type="evidence" value="ECO:0007669"/>
    <property type="project" value="InterPro"/>
</dbReference>
<dbReference type="Pfam" id="PF00072">
    <property type="entry name" value="Response_reg"/>
    <property type="match status" value="1"/>
</dbReference>
<dbReference type="CDD" id="cd06170">
    <property type="entry name" value="LuxR_C_like"/>
    <property type="match status" value="1"/>
</dbReference>
<dbReference type="InterPro" id="IPR016032">
    <property type="entry name" value="Sig_transdc_resp-reg_C-effctor"/>
</dbReference>
<dbReference type="InterPro" id="IPR001789">
    <property type="entry name" value="Sig_transdc_resp-reg_receiver"/>
</dbReference>
<accession>A0A5N8XVR2</accession>
<evidence type="ECO:0000259" key="4">
    <source>
        <dbReference type="PROSITE" id="PS50043"/>
    </source>
</evidence>
<dbReference type="PROSITE" id="PS50043">
    <property type="entry name" value="HTH_LUXR_2"/>
    <property type="match status" value="1"/>
</dbReference>
<evidence type="ECO:0000256" key="3">
    <source>
        <dbReference type="PROSITE-ProRule" id="PRU00169"/>
    </source>
</evidence>
<dbReference type="InterPro" id="IPR039420">
    <property type="entry name" value="WalR-like"/>
</dbReference>
<proteinExistence type="predicted"/>
<evidence type="ECO:0000259" key="5">
    <source>
        <dbReference type="PROSITE" id="PS50110"/>
    </source>
</evidence>
<keyword evidence="2" id="KW-0238">DNA-binding</keyword>
<dbReference type="InterPro" id="IPR011006">
    <property type="entry name" value="CheY-like_superfamily"/>
</dbReference>
<dbReference type="Pfam" id="PF00196">
    <property type="entry name" value="GerE"/>
    <property type="match status" value="1"/>
</dbReference>
<keyword evidence="1" id="KW-0597">Phosphoprotein</keyword>
<dbReference type="PRINTS" id="PR00038">
    <property type="entry name" value="HTHLUXR"/>
</dbReference>
<organism evidence="6 7">
    <name type="scientific">Streptomyces spongiae</name>
    <dbReference type="NCBI Taxonomy" id="565072"/>
    <lineage>
        <taxon>Bacteria</taxon>
        <taxon>Bacillati</taxon>
        <taxon>Actinomycetota</taxon>
        <taxon>Actinomycetes</taxon>
        <taxon>Kitasatosporales</taxon>
        <taxon>Streptomycetaceae</taxon>
        <taxon>Streptomyces</taxon>
    </lineage>
</organism>
<dbReference type="PROSITE" id="PS50110">
    <property type="entry name" value="RESPONSE_REGULATORY"/>
    <property type="match status" value="1"/>
</dbReference>
<sequence>MRGATRVLVVDRHPLWRREIAAQLNAAGYEVVAGVDDGPTALREARASAPHVVVAGMDLPDASGARLCRELRDADVAARVLVFSASRRTEDVRQAVSAGAAGYLLKSSTREELIDGVRRTAAGERVFSSALEGMPAAGSVPGAAVPSADAVRDPTPPLSPRETQILALVGKGLSYRAIAARLNLSASTVQIHVQRMVDKLPLHSRQEFIRYAIERDLRGNPSLADRS</sequence>
<evidence type="ECO:0000256" key="1">
    <source>
        <dbReference type="ARBA" id="ARBA00022553"/>
    </source>
</evidence>
<dbReference type="AlphaFoldDB" id="A0A5N8XVR2"/>
<comment type="caution">
    <text evidence="6">The sequence shown here is derived from an EMBL/GenBank/DDBJ whole genome shotgun (WGS) entry which is preliminary data.</text>
</comment>
<comment type="caution">
    <text evidence="3">Lacks conserved residue(s) required for the propagation of feature annotation.</text>
</comment>
<dbReference type="EMBL" id="VJZC01000550">
    <property type="protein sequence ID" value="MPY63336.1"/>
    <property type="molecule type" value="Genomic_DNA"/>
</dbReference>
<dbReference type="PANTHER" id="PTHR43214">
    <property type="entry name" value="TWO-COMPONENT RESPONSE REGULATOR"/>
    <property type="match status" value="1"/>
</dbReference>
<dbReference type="OrthoDB" id="9808843at2"/>
<gene>
    <name evidence="6" type="ORF">FNH08_41130</name>
</gene>
<feature type="domain" description="Response regulatory" evidence="5">
    <location>
        <begin position="6"/>
        <end position="121"/>
    </location>
</feature>
<name>A0A5N8XVR2_9ACTN</name>
<dbReference type="Proteomes" id="UP000400924">
    <property type="component" value="Unassembled WGS sequence"/>
</dbReference>
<evidence type="ECO:0000313" key="6">
    <source>
        <dbReference type="EMBL" id="MPY63336.1"/>
    </source>
</evidence>
<dbReference type="GO" id="GO:0003677">
    <property type="term" value="F:DNA binding"/>
    <property type="evidence" value="ECO:0007669"/>
    <property type="project" value="UniProtKB-KW"/>
</dbReference>
<reference evidence="6 7" key="1">
    <citation type="submission" date="2019-07" db="EMBL/GenBank/DDBJ databases">
        <title>New species of Amycolatopsis and Streptomyces.</title>
        <authorList>
            <person name="Duangmal K."/>
            <person name="Teo W.F.A."/>
            <person name="Lipun K."/>
        </authorList>
    </citation>
    <scope>NUCLEOTIDE SEQUENCE [LARGE SCALE GENOMIC DNA]</scope>
    <source>
        <strain evidence="6 7">NBRC 106415</strain>
    </source>
</reference>
<dbReference type="CDD" id="cd17535">
    <property type="entry name" value="REC_NarL-like"/>
    <property type="match status" value="1"/>
</dbReference>